<proteinExistence type="predicted"/>
<dbReference type="EMBL" id="FTNU01000004">
    <property type="protein sequence ID" value="SIR86067.1"/>
    <property type="molecule type" value="Genomic_DNA"/>
</dbReference>
<keyword evidence="2" id="KW-1185">Reference proteome</keyword>
<sequence>MLANLTVYYRTLYMLGQGVLPRFTHGNNFI</sequence>
<evidence type="ECO:0000313" key="2">
    <source>
        <dbReference type="Proteomes" id="UP000187495"/>
    </source>
</evidence>
<gene>
    <name evidence="1" type="ORF">SAMN02745664_10472</name>
</gene>
<evidence type="ECO:0000313" key="1">
    <source>
        <dbReference type="EMBL" id="SIR86067.1"/>
    </source>
</evidence>
<organism evidence="1 2">
    <name type="scientific">Moraxella cuniculi DSM 21768</name>
    <dbReference type="NCBI Taxonomy" id="1122245"/>
    <lineage>
        <taxon>Bacteria</taxon>
        <taxon>Pseudomonadati</taxon>
        <taxon>Pseudomonadota</taxon>
        <taxon>Gammaproteobacteria</taxon>
        <taxon>Moraxellales</taxon>
        <taxon>Moraxellaceae</taxon>
        <taxon>Moraxella</taxon>
    </lineage>
</organism>
<reference evidence="2" key="1">
    <citation type="submission" date="2017-01" db="EMBL/GenBank/DDBJ databases">
        <authorList>
            <person name="Varghese N."/>
            <person name="Submissions S."/>
        </authorList>
    </citation>
    <scope>NUCLEOTIDE SEQUENCE [LARGE SCALE GENOMIC DNA]</scope>
    <source>
        <strain evidence="2">DSM 21768</strain>
    </source>
</reference>
<dbReference type="AlphaFoldDB" id="A0A1N7EDA6"/>
<accession>A0A1N7EDA6</accession>
<dbReference type="Proteomes" id="UP000187495">
    <property type="component" value="Unassembled WGS sequence"/>
</dbReference>
<name>A0A1N7EDA6_9GAMM</name>
<protein>
    <submittedName>
        <fullName evidence="1">Uncharacterized protein</fullName>
    </submittedName>
</protein>